<protein>
    <submittedName>
        <fullName evidence="2">Uncharacterized protein</fullName>
    </submittedName>
</protein>
<name>A0A812ASF9_ACAPH</name>
<feature type="transmembrane region" description="Helical" evidence="1">
    <location>
        <begin position="377"/>
        <end position="396"/>
    </location>
</feature>
<feature type="transmembrane region" description="Helical" evidence="1">
    <location>
        <begin position="408"/>
        <end position="429"/>
    </location>
</feature>
<comment type="caution">
    <text evidence="2">The sequence shown here is derived from an EMBL/GenBank/DDBJ whole genome shotgun (WGS) entry which is preliminary data.</text>
</comment>
<evidence type="ECO:0000313" key="2">
    <source>
        <dbReference type="EMBL" id="CAE1154649.1"/>
    </source>
</evidence>
<feature type="transmembrane region" description="Helical" evidence="1">
    <location>
        <begin position="441"/>
        <end position="466"/>
    </location>
</feature>
<keyword evidence="1" id="KW-0472">Membrane</keyword>
<organism evidence="2 3">
    <name type="scientific">Acanthosepion pharaonis</name>
    <name type="common">Pharaoh cuttlefish</name>
    <name type="synonym">Sepia pharaonis</name>
    <dbReference type="NCBI Taxonomy" id="158019"/>
    <lineage>
        <taxon>Eukaryota</taxon>
        <taxon>Metazoa</taxon>
        <taxon>Spiralia</taxon>
        <taxon>Lophotrochozoa</taxon>
        <taxon>Mollusca</taxon>
        <taxon>Cephalopoda</taxon>
        <taxon>Coleoidea</taxon>
        <taxon>Decapodiformes</taxon>
        <taxon>Sepiida</taxon>
        <taxon>Sepiina</taxon>
        <taxon>Sepiidae</taxon>
        <taxon>Acanthosepion</taxon>
    </lineage>
</organism>
<gene>
    <name evidence="2" type="ORF">SPHA_4264</name>
</gene>
<proteinExistence type="predicted"/>
<sequence length="467" mass="51558">MRMLQRHLAGEEAVDVGIEQANKVASTCNNESQDPVSTLAPKLAENNKDLFEQAQAPEQYHKKKLLKNATIKKHTVIPKIAKARKSPQTSPKKCSESHYGLVKMAQADQKPFLSAVTTERKILPAPPKTRREELLENLINYSSANFVANDETKNNLSQKNSEELDVRTEPTQLSKLLGSPLAVLPSAAAPNSALPSSVATVTTHCETPSVTTIATLIPVTSMKTTDNMPIPVTVLANPLPAVTSLENNQFFMGNLPAPLQENAVADQKPVLSQILPLPEIEQKTESERGFCPVLQIKKEIVTSDDEGYGGKQSDGLSGLRITGVTGGVTTHDTIPINSDAICSNAMSVSSHDPILNANNHQDWSVTRRRPLSDTKKPCSFLFFLSFLSFSFSLSISSHTWNPYEFPSLFSFFYLTLFFFFFPIFSPVFPSSINQRPSSWSLFFLSILSLHSVTISFFSFHPIFFFVC</sequence>
<keyword evidence="1" id="KW-0812">Transmembrane</keyword>
<dbReference type="EMBL" id="CAHIKZ030000133">
    <property type="protein sequence ID" value="CAE1154649.1"/>
    <property type="molecule type" value="Genomic_DNA"/>
</dbReference>
<reference evidence="2" key="1">
    <citation type="submission" date="2021-01" db="EMBL/GenBank/DDBJ databases">
        <authorList>
            <person name="Li R."/>
            <person name="Bekaert M."/>
        </authorList>
    </citation>
    <scope>NUCLEOTIDE SEQUENCE</scope>
    <source>
        <strain evidence="2">Farmed</strain>
    </source>
</reference>
<accession>A0A812ASF9</accession>
<keyword evidence="1" id="KW-1133">Transmembrane helix</keyword>
<keyword evidence="3" id="KW-1185">Reference proteome</keyword>
<evidence type="ECO:0000256" key="1">
    <source>
        <dbReference type="SAM" id="Phobius"/>
    </source>
</evidence>
<dbReference type="Proteomes" id="UP000597762">
    <property type="component" value="Unassembled WGS sequence"/>
</dbReference>
<evidence type="ECO:0000313" key="3">
    <source>
        <dbReference type="Proteomes" id="UP000597762"/>
    </source>
</evidence>
<dbReference type="AlphaFoldDB" id="A0A812ASF9"/>